<organism evidence="2 3">
    <name type="scientific">Trichuris suis</name>
    <name type="common">pig whipworm</name>
    <dbReference type="NCBI Taxonomy" id="68888"/>
    <lineage>
        <taxon>Eukaryota</taxon>
        <taxon>Metazoa</taxon>
        <taxon>Ecdysozoa</taxon>
        <taxon>Nematoda</taxon>
        <taxon>Enoplea</taxon>
        <taxon>Dorylaimia</taxon>
        <taxon>Trichinellida</taxon>
        <taxon>Trichuridae</taxon>
        <taxon>Trichuris</taxon>
    </lineage>
</organism>
<keyword evidence="3" id="KW-1185">Reference proteome</keyword>
<dbReference type="Proteomes" id="UP000030764">
    <property type="component" value="Unassembled WGS sequence"/>
</dbReference>
<keyword evidence="1" id="KW-0472">Membrane</keyword>
<accession>A0A085LKH4</accession>
<evidence type="ECO:0000256" key="1">
    <source>
        <dbReference type="SAM" id="Phobius"/>
    </source>
</evidence>
<feature type="transmembrane region" description="Helical" evidence="1">
    <location>
        <begin position="55"/>
        <end position="75"/>
    </location>
</feature>
<dbReference type="EMBL" id="KL363485">
    <property type="protein sequence ID" value="KFD45470.1"/>
    <property type="molecule type" value="Genomic_DNA"/>
</dbReference>
<keyword evidence="1" id="KW-0812">Transmembrane</keyword>
<evidence type="ECO:0000313" key="2">
    <source>
        <dbReference type="EMBL" id="KFD45470.1"/>
    </source>
</evidence>
<name>A0A085LKH4_9BILA</name>
<keyword evidence="1" id="KW-1133">Transmembrane helix</keyword>
<sequence>MYLVGWSKHTLLEWFFAFPSDFGHIAFFGPVAVIIPSAEVRFSADRWFRWAFPRFVHVLTYGIVLCGTILRLVLIGSRTLFHTCRTIIWNLGDAALPAGLTVIDSLPEQRCTNGTHWIRRSFSRVGVSCG</sequence>
<proteinExistence type="predicted"/>
<protein>
    <submittedName>
        <fullName evidence="2">Uncharacterized protein</fullName>
    </submittedName>
</protein>
<feature type="transmembrane region" description="Helical" evidence="1">
    <location>
        <begin position="12"/>
        <end position="35"/>
    </location>
</feature>
<dbReference type="AlphaFoldDB" id="A0A085LKH4"/>
<gene>
    <name evidence="2" type="ORF">M513_13653</name>
</gene>
<evidence type="ECO:0000313" key="3">
    <source>
        <dbReference type="Proteomes" id="UP000030764"/>
    </source>
</evidence>
<reference evidence="2 3" key="1">
    <citation type="journal article" date="2014" name="Nat. Genet.">
        <title>Genome and transcriptome of the porcine whipworm Trichuris suis.</title>
        <authorList>
            <person name="Jex A.R."/>
            <person name="Nejsum P."/>
            <person name="Schwarz E.M."/>
            <person name="Hu L."/>
            <person name="Young N.D."/>
            <person name="Hall R.S."/>
            <person name="Korhonen P.K."/>
            <person name="Liao S."/>
            <person name="Thamsborg S."/>
            <person name="Xia J."/>
            <person name="Xu P."/>
            <person name="Wang S."/>
            <person name="Scheerlinck J.P."/>
            <person name="Hofmann A."/>
            <person name="Sternberg P.W."/>
            <person name="Wang J."/>
            <person name="Gasser R.B."/>
        </authorList>
    </citation>
    <scope>NUCLEOTIDE SEQUENCE [LARGE SCALE GENOMIC DNA]</scope>
    <source>
        <strain evidence="2">DCEP-RM93M</strain>
    </source>
</reference>